<proteinExistence type="predicted"/>
<protein>
    <submittedName>
        <fullName evidence="2">Phosphopantetheine-binding protein</fullName>
    </submittedName>
</protein>
<dbReference type="Gene3D" id="1.10.1200.10">
    <property type="entry name" value="ACP-like"/>
    <property type="match status" value="1"/>
</dbReference>
<dbReference type="RefSeq" id="WP_048899898.1">
    <property type="nucleotide sequence ID" value="NZ_AP024852.1"/>
</dbReference>
<dbReference type="Pfam" id="PF19468">
    <property type="entry name" value="DUF6005"/>
    <property type="match status" value="1"/>
</dbReference>
<dbReference type="AlphaFoldDB" id="A0A0J8VA04"/>
<dbReference type="OrthoDB" id="177586at2"/>
<feature type="domain" description="Carrier" evidence="1">
    <location>
        <begin position="5"/>
        <end position="82"/>
    </location>
</feature>
<name>A0A0J8VA04_9GAMM</name>
<dbReference type="STRING" id="680026.AB733_17230"/>
<evidence type="ECO:0000313" key="3">
    <source>
        <dbReference type="Proteomes" id="UP000240481"/>
    </source>
</evidence>
<keyword evidence="3" id="KW-1185">Reference proteome</keyword>
<gene>
    <name evidence="2" type="ORF">C9I94_21745</name>
</gene>
<dbReference type="InterPro" id="IPR009081">
    <property type="entry name" value="PP-bd_ACP"/>
</dbReference>
<sequence length="428" mass="49756">MTRDAIVNAIEKVLRENMQSVHLAAFTETARLNEDLYLDSVLTLQLILHLELDLGLSVPDGNLSKHDYATVASLADFLARVDNAQLANEIKEQPPAQQEFEDVKVHCFVSCVCELLKRASIDHRPFYFGVWDAEFTINEHYQLCYHSSDIDHHSFRAWYQRLYGVAVQPWYEETASKATNVDRLMSLLTEKEATQHVMVMLDMYQLPERDNKFSQNPFPHYVMLQHTADPERLYMSDPDFRWEGELPTQRIVNAIIQPTVAGGYWFDEKDAKPACNRDIQAYFIACFLPDANPLTAAIRTIVHAHLDEDKSLTLEQLTFAVREIRVIAVRKYAYEHGLAFFWRALGLNDDDFENWCDVIEDLIQTYSRIQYQIMKLAETKDMALVKRIDTLLDKQNRTENTIKRRLYEVYQDWCELNDLPLMSAAKEG</sequence>
<accession>A0A0J8VA04</accession>
<dbReference type="InterPro" id="IPR036736">
    <property type="entry name" value="ACP-like_sf"/>
</dbReference>
<dbReference type="InterPro" id="IPR046047">
    <property type="entry name" value="DUF6005"/>
</dbReference>
<dbReference type="EMBL" id="PYLZ01000016">
    <property type="protein sequence ID" value="PSW20896.1"/>
    <property type="molecule type" value="Genomic_DNA"/>
</dbReference>
<dbReference type="Proteomes" id="UP000240481">
    <property type="component" value="Unassembled WGS sequence"/>
</dbReference>
<evidence type="ECO:0000259" key="1">
    <source>
        <dbReference type="PROSITE" id="PS50075"/>
    </source>
</evidence>
<dbReference type="PROSITE" id="PS50075">
    <property type="entry name" value="CARRIER"/>
    <property type="match status" value="1"/>
</dbReference>
<comment type="caution">
    <text evidence="2">The sequence shown here is derived from an EMBL/GenBank/DDBJ whole genome shotgun (WGS) entry which is preliminary data.</text>
</comment>
<dbReference type="SUPFAM" id="SSF47336">
    <property type="entry name" value="ACP-like"/>
    <property type="match status" value="1"/>
</dbReference>
<reference evidence="2 3" key="1">
    <citation type="submission" date="2018-01" db="EMBL/GenBank/DDBJ databases">
        <title>Whole genome sequencing of Histamine producing bacteria.</title>
        <authorList>
            <person name="Butler K."/>
        </authorList>
    </citation>
    <scope>NUCLEOTIDE SEQUENCE [LARGE SCALE GENOMIC DNA]</scope>
    <source>
        <strain evidence="2 3">DSM 24669</strain>
    </source>
</reference>
<organism evidence="2 3">
    <name type="scientific">Photobacterium swingsii</name>
    <dbReference type="NCBI Taxonomy" id="680026"/>
    <lineage>
        <taxon>Bacteria</taxon>
        <taxon>Pseudomonadati</taxon>
        <taxon>Pseudomonadota</taxon>
        <taxon>Gammaproteobacteria</taxon>
        <taxon>Vibrionales</taxon>
        <taxon>Vibrionaceae</taxon>
        <taxon>Photobacterium</taxon>
    </lineage>
</organism>
<evidence type="ECO:0000313" key="2">
    <source>
        <dbReference type="EMBL" id="PSW20896.1"/>
    </source>
</evidence>